<protein>
    <submittedName>
        <fullName evidence="5">Odorant binding protein</fullName>
    </submittedName>
</protein>
<name>A0A6M3GTZ4_GLYPY</name>
<gene>
    <name evidence="5" type="primary">OBP18</name>
</gene>
<keyword evidence="2" id="KW-0090">Biological rhythms</keyword>
<evidence type="ECO:0000256" key="3">
    <source>
        <dbReference type="ARBA" id="ARBA00060902"/>
    </source>
</evidence>
<comment type="similarity">
    <text evidence="3">Belongs to the TO family.</text>
</comment>
<sequence length="253" mass="29244">MNIFLKNVLVLVFIPACCHGLVDIEKYLKVCDRNSADVNDCLTEAVQEGLTILAKGIEELDVPPIDPYHQKDLRIEYKNNQILAKLIAKDIHVEGLKSSKVHDARLRADDDRFHLEVDLTTPRVNVRGQYIGEGRYNSLQIRANGQFTTNMTDLVYTWKLDGIPEKNENGTFIRITEFYMRPDVGGMKSYLTNDNPDSRDLTELGNRFTNQNWRLLYREFLPYAQENWSRIGIRVANKIFLKIPYDVLFPSMS</sequence>
<reference evidence="5" key="1">
    <citation type="submission" date="2019-04" db="EMBL/GenBank/DDBJ databases">
        <authorList>
            <person name="Sheng S."/>
        </authorList>
    </citation>
    <scope>NUCLEOTIDE SEQUENCE</scope>
</reference>
<dbReference type="FunFam" id="3.15.10.30:FF:000001">
    <property type="entry name" value="Takeout-like protein 1"/>
    <property type="match status" value="1"/>
</dbReference>
<evidence type="ECO:0000313" key="5">
    <source>
        <dbReference type="EMBL" id="QIJ45752.1"/>
    </source>
</evidence>
<organism evidence="5">
    <name type="scientific">Glyphodes pyloalis</name>
    <name type="common">Lesser mulberry snout moth</name>
    <dbReference type="NCBI Taxonomy" id="1242752"/>
    <lineage>
        <taxon>Eukaryota</taxon>
        <taxon>Metazoa</taxon>
        <taxon>Ecdysozoa</taxon>
        <taxon>Arthropoda</taxon>
        <taxon>Hexapoda</taxon>
        <taxon>Insecta</taxon>
        <taxon>Pterygota</taxon>
        <taxon>Neoptera</taxon>
        <taxon>Endopterygota</taxon>
        <taxon>Lepidoptera</taxon>
        <taxon>Glossata</taxon>
        <taxon>Ditrysia</taxon>
        <taxon>Pyraloidea</taxon>
        <taxon>Crambidae</taxon>
        <taxon>Spilomelinae</taxon>
        <taxon>Glyphodes</taxon>
    </lineage>
</organism>
<dbReference type="PANTHER" id="PTHR11008:SF18">
    <property type="entry name" value="BCDNA.GH05536-RELATED"/>
    <property type="match status" value="1"/>
</dbReference>
<dbReference type="GO" id="GO:0005615">
    <property type="term" value="C:extracellular space"/>
    <property type="evidence" value="ECO:0007669"/>
    <property type="project" value="TreeGrafter"/>
</dbReference>
<evidence type="ECO:0000256" key="1">
    <source>
        <dbReference type="ARBA" id="ARBA00022729"/>
    </source>
</evidence>
<dbReference type="AlphaFoldDB" id="A0A6M3GTZ4"/>
<evidence type="ECO:0000256" key="2">
    <source>
        <dbReference type="ARBA" id="ARBA00023108"/>
    </source>
</evidence>
<feature type="signal peptide" evidence="4">
    <location>
        <begin position="1"/>
        <end position="20"/>
    </location>
</feature>
<dbReference type="EMBL" id="MK819457">
    <property type="protein sequence ID" value="QIJ45752.1"/>
    <property type="molecule type" value="mRNA"/>
</dbReference>
<dbReference type="InterPro" id="IPR038606">
    <property type="entry name" value="To_sf"/>
</dbReference>
<evidence type="ECO:0000256" key="4">
    <source>
        <dbReference type="SAM" id="SignalP"/>
    </source>
</evidence>
<dbReference type="GO" id="GO:0007623">
    <property type="term" value="P:circadian rhythm"/>
    <property type="evidence" value="ECO:0007669"/>
    <property type="project" value="UniProtKB-ARBA"/>
</dbReference>
<dbReference type="InterPro" id="IPR010562">
    <property type="entry name" value="Haemolymph_juvenile_hormone-bd"/>
</dbReference>
<dbReference type="Gene3D" id="3.15.10.30">
    <property type="entry name" value="Haemolymph juvenile hormone binding protein"/>
    <property type="match status" value="1"/>
</dbReference>
<dbReference type="PANTHER" id="PTHR11008">
    <property type="entry name" value="PROTEIN TAKEOUT-LIKE PROTEIN"/>
    <property type="match status" value="1"/>
</dbReference>
<proteinExistence type="evidence at transcript level"/>
<feature type="chain" id="PRO_5026913887" evidence="4">
    <location>
        <begin position="21"/>
        <end position="253"/>
    </location>
</feature>
<dbReference type="SMART" id="SM00700">
    <property type="entry name" value="JHBP"/>
    <property type="match status" value="1"/>
</dbReference>
<accession>A0A6M3GTZ4</accession>
<keyword evidence="1 4" id="KW-0732">Signal</keyword>
<dbReference type="Pfam" id="PF06585">
    <property type="entry name" value="JHBP"/>
    <property type="match status" value="1"/>
</dbReference>